<organism evidence="1 2">
    <name type="scientific">Cetraspora pellucida</name>
    <dbReference type="NCBI Taxonomy" id="1433469"/>
    <lineage>
        <taxon>Eukaryota</taxon>
        <taxon>Fungi</taxon>
        <taxon>Fungi incertae sedis</taxon>
        <taxon>Mucoromycota</taxon>
        <taxon>Glomeromycotina</taxon>
        <taxon>Glomeromycetes</taxon>
        <taxon>Diversisporales</taxon>
        <taxon>Gigasporaceae</taxon>
        <taxon>Cetraspora</taxon>
    </lineage>
</organism>
<proteinExistence type="predicted"/>
<name>A0A9N9KCB6_9GLOM</name>
<keyword evidence="2" id="KW-1185">Reference proteome</keyword>
<comment type="caution">
    <text evidence="1">The sequence shown here is derived from an EMBL/GenBank/DDBJ whole genome shotgun (WGS) entry which is preliminary data.</text>
</comment>
<reference evidence="1" key="1">
    <citation type="submission" date="2021-06" db="EMBL/GenBank/DDBJ databases">
        <authorList>
            <person name="Kallberg Y."/>
            <person name="Tangrot J."/>
            <person name="Rosling A."/>
        </authorList>
    </citation>
    <scope>NUCLEOTIDE SEQUENCE</scope>
    <source>
        <strain evidence="1">FL966</strain>
    </source>
</reference>
<feature type="non-terminal residue" evidence="1">
    <location>
        <position position="168"/>
    </location>
</feature>
<evidence type="ECO:0000313" key="1">
    <source>
        <dbReference type="EMBL" id="CAG8821814.1"/>
    </source>
</evidence>
<sequence length="168" mass="19662">QNQCKLSALTTNKKAMIISVYHYLQKNNQIIKQLHQKFSLRKEVSLATEESLNYQNKANVFELSELNFFISKAQLSHDLKNLGYYYGKEVVKNKIRSQPQLPDILFLCNALLCAFQEEVKSDTIILSWKKCLEKAKKYLKLIDFELSEEDEDDERINLSDLEDQTFSD</sequence>
<protein>
    <submittedName>
        <fullName evidence="1">14544_t:CDS:1</fullName>
    </submittedName>
</protein>
<evidence type="ECO:0000313" key="2">
    <source>
        <dbReference type="Proteomes" id="UP000789759"/>
    </source>
</evidence>
<accession>A0A9N9KCB6</accession>
<dbReference type="Proteomes" id="UP000789759">
    <property type="component" value="Unassembled WGS sequence"/>
</dbReference>
<feature type="non-terminal residue" evidence="1">
    <location>
        <position position="1"/>
    </location>
</feature>
<dbReference type="AlphaFoldDB" id="A0A9N9KCB6"/>
<gene>
    <name evidence="1" type="ORF">CPELLU_LOCUS19759</name>
</gene>
<dbReference type="EMBL" id="CAJVQA010050895">
    <property type="protein sequence ID" value="CAG8821814.1"/>
    <property type="molecule type" value="Genomic_DNA"/>
</dbReference>